<dbReference type="InterPro" id="IPR036271">
    <property type="entry name" value="Tet_transcr_reg_TetR-rel_C_sf"/>
</dbReference>
<sequence length="197" mass="21258">MKTAGAQEETVEGWREARRSRILAAATTLFANRGFADVQMDDVARLAGMGKPTLYRYFPSKAELFLAAFDGLLDGIDVRLQEIASSGRSPHQQVAEMIDALVGGLADQIATLPYLEGESPDLAGRWRVAYRRRRRQILGRLQTVLEAGVAAGEFAPLDTEVIPALIMGMVRGGLTGAQVPVDRIAAGIKALVLGLRP</sequence>
<dbReference type="InterPro" id="IPR050109">
    <property type="entry name" value="HTH-type_TetR-like_transc_reg"/>
</dbReference>
<dbReference type="SUPFAM" id="SSF48498">
    <property type="entry name" value="Tetracyclin repressor-like, C-terminal domain"/>
    <property type="match status" value="1"/>
</dbReference>
<comment type="caution">
    <text evidence="6">The sequence shown here is derived from an EMBL/GenBank/DDBJ whole genome shotgun (WGS) entry which is preliminary data.</text>
</comment>
<evidence type="ECO:0000256" key="3">
    <source>
        <dbReference type="ARBA" id="ARBA00023163"/>
    </source>
</evidence>
<dbReference type="PRINTS" id="PR00455">
    <property type="entry name" value="HTHTETR"/>
</dbReference>
<evidence type="ECO:0000256" key="4">
    <source>
        <dbReference type="PROSITE-ProRule" id="PRU00335"/>
    </source>
</evidence>
<dbReference type="RefSeq" id="WP_379729095.1">
    <property type="nucleotide sequence ID" value="NZ_JBHRYJ010000004.1"/>
</dbReference>
<keyword evidence="2 4" id="KW-0238">DNA-binding</keyword>
<dbReference type="SUPFAM" id="SSF46689">
    <property type="entry name" value="Homeodomain-like"/>
    <property type="match status" value="1"/>
</dbReference>
<dbReference type="Gene3D" id="1.10.357.10">
    <property type="entry name" value="Tetracycline Repressor, domain 2"/>
    <property type="match status" value="1"/>
</dbReference>
<dbReference type="PROSITE" id="PS50977">
    <property type="entry name" value="HTH_TETR_2"/>
    <property type="match status" value="1"/>
</dbReference>
<dbReference type="PANTHER" id="PTHR30055">
    <property type="entry name" value="HTH-TYPE TRANSCRIPTIONAL REGULATOR RUTR"/>
    <property type="match status" value="1"/>
</dbReference>
<evidence type="ECO:0000256" key="2">
    <source>
        <dbReference type="ARBA" id="ARBA00023125"/>
    </source>
</evidence>
<protein>
    <submittedName>
        <fullName evidence="6">TetR/AcrR family transcriptional regulator</fullName>
    </submittedName>
</protein>
<dbReference type="Proteomes" id="UP001595711">
    <property type="component" value="Unassembled WGS sequence"/>
</dbReference>
<name>A0ABV7VKW4_9PROT</name>
<evidence type="ECO:0000259" key="5">
    <source>
        <dbReference type="PROSITE" id="PS50977"/>
    </source>
</evidence>
<accession>A0ABV7VKW4</accession>
<dbReference type="EMBL" id="JBHRYJ010000004">
    <property type="protein sequence ID" value="MFC3677542.1"/>
    <property type="molecule type" value="Genomic_DNA"/>
</dbReference>
<keyword evidence="3" id="KW-0804">Transcription</keyword>
<keyword evidence="7" id="KW-1185">Reference proteome</keyword>
<organism evidence="6 7">
    <name type="scientific">Ferrovibrio xuzhouensis</name>
    <dbReference type="NCBI Taxonomy" id="1576914"/>
    <lineage>
        <taxon>Bacteria</taxon>
        <taxon>Pseudomonadati</taxon>
        <taxon>Pseudomonadota</taxon>
        <taxon>Alphaproteobacteria</taxon>
        <taxon>Rhodospirillales</taxon>
        <taxon>Rhodospirillaceae</taxon>
        <taxon>Ferrovibrio</taxon>
    </lineage>
</organism>
<feature type="DNA-binding region" description="H-T-H motif" evidence="4">
    <location>
        <begin position="39"/>
        <end position="58"/>
    </location>
</feature>
<dbReference type="Gene3D" id="1.10.10.60">
    <property type="entry name" value="Homeodomain-like"/>
    <property type="match status" value="1"/>
</dbReference>
<keyword evidence="1" id="KW-0805">Transcription regulation</keyword>
<reference evidence="7" key="1">
    <citation type="journal article" date="2019" name="Int. J. Syst. Evol. Microbiol.">
        <title>The Global Catalogue of Microorganisms (GCM) 10K type strain sequencing project: providing services to taxonomists for standard genome sequencing and annotation.</title>
        <authorList>
            <consortium name="The Broad Institute Genomics Platform"/>
            <consortium name="The Broad Institute Genome Sequencing Center for Infectious Disease"/>
            <person name="Wu L."/>
            <person name="Ma J."/>
        </authorList>
    </citation>
    <scope>NUCLEOTIDE SEQUENCE [LARGE SCALE GENOMIC DNA]</scope>
    <source>
        <strain evidence="7">KCTC 42182</strain>
    </source>
</reference>
<evidence type="ECO:0000256" key="1">
    <source>
        <dbReference type="ARBA" id="ARBA00023015"/>
    </source>
</evidence>
<dbReference type="Pfam" id="PF17932">
    <property type="entry name" value="TetR_C_24"/>
    <property type="match status" value="1"/>
</dbReference>
<dbReference type="InterPro" id="IPR041490">
    <property type="entry name" value="KstR2_TetR_C"/>
</dbReference>
<evidence type="ECO:0000313" key="6">
    <source>
        <dbReference type="EMBL" id="MFC3677542.1"/>
    </source>
</evidence>
<proteinExistence type="predicted"/>
<dbReference type="InterPro" id="IPR009057">
    <property type="entry name" value="Homeodomain-like_sf"/>
</dbReference>
<dbReference type="PANTHER" id="PTHR30055:SF234">
    <property type="entry name" value="HTH-TYPE TRANSCRIPTIONAL REGULATOR BETI"/>
    <property type="match status" value="1"/>
</dbReference>
<evidence type="ECO:0000313" key="7">
    <source>
        <dbReference type="Proteomes" id="UP001595711"/>
    </source>
</evidence>
<feature type="domain" description="HTH tetR-type" evidence="5">
    <location>
        <begin position="16"/>
        <end position="76"/>
    </location>
</feature>
<dbReference type="Pfam" id="PF00440">
    <property type="entry name" value="TetR_N"/>
    <property type="match status" value="1"/>
</dbReference>
<gene>
    <name evidence="6" type="ORF">ACFOOQ_18450</name>
</gene>
<dbReference type="InterPro" id="IPR001647">
    <property type="entry name" value="HTH_TetR"/>
</dbReference>